<reference evidence="1 2" key="1">
    <citation type="journal article" date="2017" name="Environ. Microbiol.">
        <title>Decay of the glycolytic pathway and adaptation to intranuclear parasitism within Enterocytozoonidae microsporidia.</title>
        <authorList>
            <person name="Wiredu Boakye D."/>
            <person name="Jaroenlak P."/>
            <person name="Prachumwat A."/>
            <person name="Williams T.A."/>
            <person name="Bateman K.S."/>
            <person name="Itsathitphaisarn O."/>
            <person name="Sritunyalucksana K."/>
            <person name="Paszkiewicz K.H."/>
            <person name="Moore K.A."/>
            <person name="Stentiford G.D."/>
            <person name="Williams B.A."/>
        </authorList>
    </citation>
    <scope>NUCLEOTIDE SEQUENCE [LARGE SCALE GENOMIC DNA]</scope>
    <source>
        <strain evidence="2">canceri</strain>
    </source>
</reference>
<organism evidence="1 2">
    <name type="scientific">Hepatospora eriocheir</name>
    <dbReference type="NCBI Taxonomy" id="1081669"/>
    <lineage>
        <taxon>Eukaryota</taxon>
        <taxon>Fungi</taxon>
        <taxon>Fungi incertae sedis</taxon>
        <taxon>Microsporidia</taxon>
        <taxon>Hepatosporidae</taxon>
        <taxon>Hepatospora</taxon>
    </lineage>
</organism>
<dbReference type="VEuPathDB" id="MicrosporidiaDB:A0H76_613"/>
<sequence>MSVSLIFLTSDGIKHVRYLPGERYKFKNTVGIVKHGGGSIMFWGCISFKGVVKLVEIKSTIIAGAYKQILAQNLNISAREMGLNEYIFMYDNDPKHTSRLVTDWIDEKNIDVLD</sequence>
<dbReference type="AlphaFoldDB" id="A0A1X0Q7T4"/>
<dbReference type="GO" id="GO:0003676">
    <property type="term" value="F:nucleic acid binding"/>
    <property type="evidence" value="ECO:0007669"/>
    <property type="project" value="InterPro"/>
</dbReference>
<proteinExistence type="predicted"/>
<dbReference type="Gene3D" id="3.30.420.10">
    <property type="entry name" value="Ribonuclease H-like superfamily/Ribonuclease H"/>
    <property type="match status" value="1"/>
</dbReference>
<evidence type="ECO:0000313" key="1">
    <source>
        <dbReference type="EMBL" id="ORD95819.1"/>
    </source>
</evidence>
<name>A0A1X0Q7T4_9MICR</name>
<dbReference type="EMBL" id="LTAI01001247">
    <property type="protein sequence ID" value="ORD95819.1"/>
    <property type="molecule type" value="Genomic_DNA"/>
</dbReference>
<dbReference type="Proteomes" id="UP000192501">
    <property type="component" value="Unassembled WGS sequence"/>
</dbReference>
<protein>
    <submittedName>
        <fullName evidence="1">TCB2</fullName>
    </submittedName>
</protein>
<gene>
    <name evidence="1" type="primary">TCB2</name>
    <name evidence="1" type="ORF">A0H76_613</name>
</gene>
<dbReference type="InterPro" id="IPR036397">
    <property type="entry name" value="RNaseH_sf"/>
</dbReference>
<accession>A0A1X0Q7T4</accession>
<comment type="caution">
    <text evidence="1">The sequence shown here is derived from an EMBL/GenBank/DDBJ whole genome shotgun (WGS) entry which is preliminary data.</text>
</comment>
<dbReference type="VEuPathDB" id="MicrosporidiaDB:HERIO_2541"/>
<evidence type="ECO:0000313" key="2">
    <source>
        <dbReference type="Proteomes" id="UP000192501"/>
    </source>
</evidence>